<feature type="transmembrane region" description="Helical" evidence="1">
    <location>
        <begin position="7"/>
        <end position="25"/>
    </location>
</feature>
<sequence length="54" mass="6130">MSKLLRTSIYWVAWAFFSTLLLFNLYGLAPVTIAAFLSGVTLSSILFIESELKW</sequence>
<evidence type="ECO:0000256" key="1">
    <source>
        <dbReference type="SAM" id="Phobius"/>
    </source>
</evidence>
<evidence type="ECO:0008006" key="4">
    <source>
        <dbReference type="Google" id="ProtNLM"/>
    </source>
</evidence>
<proteinExistence type="predicted"/>
<evidence type="ECO:0000313" key="3">
    <source>
        <dbReference type="Proteomes" id="UP001238088"/>
    </source>
</evidence>
<keyword evidence="1" id="KW-0472">Membrane</keyword>
<keyword evidence="3" id="KW-1185">Reference proteome</keyword>
<name>A0ABU0AP03_9BACI</name>
<keyword evidence="1" id="KW-0812">Transmembrane</keyword>
<evidence type="ECO:0000313" key="2">
    <source>
        <dbReference type="EMBL" id="MDQ0273011.1"/>
    </source>
</evidence>
<organism evidence="2 3">
    <name type="scientific">Cytobacillus purgationiresistens</name>
    <dbReference type="NCBI Taxonomy" id="863449"/>
    <lineage>
        <taxon>Bacteria</taxon>
        <taxon>Bacillati</taxon>
        <taxon>Bacillota</taxon>
        <taxon>Bacilli</taxon>
        <taxon>Bacillales</taxon>
        <taxon>Bacillaceae</taxon>
        <taxon>Cytobacillus</taxon>
    </lineage>
</organism>
<dbReference type="Proteomes" id="UP001238088">
    <property type="component" value="Unassembled WGS sequence"/>
</dbReference>
<keyword evidence="1" id="KW-1133">Transmembrane helix</keyword>
<dbReference type="RefSeq" id="WP_307478549.1">
    <property type="nucleotide sequence ID" value="NZ_JAUSUB010000032.1"/>
</dbReference>
<reference evidence="2 3" key="1">
    <citation type="submission" date="2023-07" db="EMBL/GenBank/DDBJ databases">
        <title>Genomic Encyclopedia of Type Strains, Phase IV (KMG-IV): sequencing the most valuable type-strain genomes for metagenomic binning, comparative biology and taxonomic classification.</title>
        <authorList>
            <person name="Goeker M."/>
        </authorList>
    </citation>
    <scope>NUCLEOTIDE SEQUENCE [LARGE SCALE GENOMIC DNA]</scope>
    <source>
        <strain evidence="2 3">DSM 23494</strain>
    </source>
</reference>
<protein>
    <recommendedName>
        <fullName evidence="4">DUF2929 family protein</fullName>
    </recommendedName>
</protein>
<comment type="caution">
    <text evidence="2">The sequence shown here is derived from an EMBL/GenBank/DDBJ whole genome shotgun (WGS) entry which is preliminary data.</text>
</comment>
<gene>
    <name evidence="2" type="ORF">J2S17_004905</name>
</gene>
<dbReference type="EMBL" id="JAUSUB010000032">
    <property type="protein sequence ID" value="MDQ0273011.1"/>
    <property type="molecule type" value="Genomic_DNA"/>
</dbReference>
<accession>A0ABU0AP03</accession>